<keyword evidence="3" id="KW-1185">Reference proteome</keyword>
<protein>
    <submittedName>
        <fullName evidence="2">Uncharacterized protein</fullName>
    </submittedName>
</protein>
<dbReference type="AlphaFoldDB" id="A0A1C4AY67"/>
<proteinExistence type="predicted"/>
<feature type="transmembrane region" description="Helical" evidence="1">
    <location>
        <begin position="39"/>
        <end position="58"/>
    </location>
</feature>
<dbReference type="EMBL" id="FMAO01000007">
    <property type="protein sequence ID" value="SCB99531.1"/>
    <property type="molecule type" value="Genomic_DNA"/>
</dbReference>
<evidence type="ECO:0000313" key="2">
    <source>
        <dbReference type="EMBL" id="SCB99531.1"/>
    </source>
</evidence>
<reference evidence="3" key="1">
    <citation type="submission" date="2016-08" db="EMBL/GenBank/DDBJ databases">
        <authorList>
            <person name="Varghese N."/>
            <person name="Submissions Spin"/>
        </authorList>
    </citation>
    <scope>NUCLEOTIDE SEQUENCE [LARGE SCALE GENOMIC DNA]</scope>
    <source>
        <strain evidence="3">R-53094</strain>
    </source>
</reference>
<gene>
    <name evidence="2" type="ORF">GA0061074_10796</name>
</gene>
<accession>A0A1C4AY67</accession>
<dbReference type="RefSeq" id="WP_092462838.1">
    <property type="nucleotide sequence ID" value="NZ_BJEE01000006.1"/>
</dbReference>
<keyword evidence="1" id="KW-1133">Transmembrane helix</keyword>
<dbReference type="Proteomes" id="UP000199268">
    <property type="component" value="Unassembled WGS sequence"/>
</dbReference>
<name>A0A1C4AY67_9LACO</name>
<sequence>MLGLIGLVIIILGILITILGSTAPLIRLYFGDKSVITQILWGGALFIIGALILIYNAVNM</sequence>
<keyword evidence="1" id="KW-0812">Transmembrane</keyword>
<feature type="transmembrane region" description="Helical" evidence="1">
    <location>
        <begin position="6"/>
        <end position="30"/>
    </location>
</feature>
<organism evidence="2 3">
    <name type="scientific">Weissella bombi</name>
    <dbReference type="NCBI Taxonomy" id="1505725"/>
    <lineage>
        <taxon>Bacteria</taxon>
        <taxon>Bacillati</taxon>
        <taxon>Bacillota</taxon>
        <taxon>Bacilli</taxon>
        <taxon>Lactobacillales</taxon>
        <taxon>Lactobacillaceae</taxon>
        <taxon>Weissella</taxon>
    </lineage>
</organism>
<evidence type="ECO:0000256" key="1">
    <source>
        <dbReference type="SAM" id="Phobius"/>
    </source>
</evidence>
<keyword evidence="1" id="KW-0472">Membrane</keyword>
<evidence type="ECO:0000313" key="3">
    <source>
        <dbReference type="Proteomes" id="UP000199268"/>
    </source>
</evidence>